<keyword evidence="3" id="KW-1185">Reference proteome</keyword>
<dbReference type="InterPro" id="IPR021836">
    <property type="entry name" value="DUF3429"/>
</dbReference>
<dbReference type="Pfam" id="PF11911">
    <property type="entry name" value="DUF3429"/>
    <property type="match status" value="1"/>
</dbReference>
<dbReference type="PANTHER" id="PTHR15887:SF1">
    <property type="entry name" value="TRANSMEMBRANE PROTEIN 69"/>
    <property type="match status" value="1"/>
</dbReference>
<gene>
    <name evidence="2" type="ORF">PbB2_02427</name>
</gene>
<feature type="transmembrane region" description="Helical" evidence="1">
    <location>
        <begin position="94"/>
        <end position="114"/>
    </location>
</feature>
<name>A0A2P2ECE8_9PROT</name>
<accession>A0A2P2ECE8</accession>
<dbReference type="RefSeq" id="WP_108985590.1">
    <property type="nucleotide sequence ID" value="NZ_BFBR01000007.1"/>
</dbReference>
<feature type="transmembrane region" description="Helical" evidence="1">
    <location>
        <begin position="12"/>
        <end position="33"/>
    </location>
</feature>
<feature type="transmembrane region" description="Helical" evidence="1">
    <location>
        <begin position="39"/>
        <end position="58"/>
    </location>
</feature>
<feature type="transmembrane region" description="Helical" evidence="1">
    <location>
        <begin position="135"/>
        <end position="153"/>
    </location>
</feature>
<protein>
    <recommendedName>
        <fullName evidence="4">DUF3429 domain-containing protein</fullName>
    </recommendedName>
</protein>
<dbReference type="Proteomes" id="UP000245086">
    <property type="component" value="Unassembled WGS sequence"/>
</dbReference>
<organism evidence="2 3">
    <name type="scientific">Candidatus Phycosocius bacilliformis</name>
    <dbReference type="NCBI Taxonomy" id="1445552"/>
    <lineage>
        <taxon>Bacteria</taxon>
        <taxon>Pseudomonadati</taxon>
        <taxon>Pseudomonadota</taxon>
        <taxon>Alphaproteobacteria</taxon>
        <taxon>Caulobacterales</taxon>
        <taxon>Caulobacterales incertae sedis</taxon>
        <taxon>Candidatus Phycosocius</taxon>
    </lineage>
</organism>
<reference evidence="2" key="1">
    <citation type="journal article" date="2018" name="Genome Announc.">
        <title>Draft Genome Sequence of "Candidatus Phycosocius bacilliformis," an Alphaproteobacterial Ectosymbiont of the Hydrocarbon-Producing Green Alga Botryococcus braunii.</title>
        <authorList>
            <person name="Tanabe Y."/>
            <person name="Yamaguchi H."/>
            <person name="Watanabe M.M."/>
        </authorList>
    </citation>
    <scope>NUCLEOTIDE SEQUENCE [LARGE SCALE GENOMIC DNA]</scope>
    <source>
        <strain evidence="2">BOTRYCO-2</strain>
    </source>
</reference>
<keyword evidence="1" id="KW-0812">Transmembrane</keyword>
<keyword evidence="1" id="KW-0472">Membrane</keyword>
<comment type="caution">
    <text evidence="2">The sequence shown here is derived from an EMBL/GenBank/DDBJ whole genome shotgun (WGS) entry which is preliminary data.</text>
</comment>
<dbReference type="OrthoDB" id="5297436at2"/>
<dbReference type="AlphaFoldDB" id="A0A2P2ECE8"/>
<sequence length="155" mass="16625">MRRRDIAPIGPWVLGVLGLIPFFATLAGSVLAASPYDGVSTTLFFAYSAVILSFLGGTRWGFEIGARPEAPNFFTLSAAVIPSLIGAFAMVTQYVAPLVGLGLFAGGFILLWAWDFLSTGGSMRRWPLWYRPLRAVLTLGALIALTGKAYLTLHG</sequence>
<evidence type="ECO:0000313" key="2">
    <source>
        <dbReference type="EMBL" id="GBF58739.1"/>
    </source>
</evidence>
<evidence type="ECO:0000256" key="1">
    <source>
        <dbReference type="SAM" id="Phobius"/>
    </source>
</evidence>
<evidence type="ECO:0000313" key="3">
    <source>
        <dbReference type="Proteomes" id="UP000245086"/>
    </source>
</evidence>
<dbReference type="EMBL" id="BFBR01000007">
    <property type="protein sequence ID" value="GBF58739.1"/>
    <property type="molecule type" value="Genomic_DNA"/>
</dbReference>
<keyword evidence="1" id="KW-1133">Transmembrane helix</keyword>
<evidence type="ECO:0008006" key="4">
    <source>
        <dbReference type="Google" id="ProtNLM"/>
    </source>
</evidence>
<dbReference type="PANTHER" id="PTHR15887">
    <property type="entry name" value="TRANSMEMBRANE PROTEIN 69"/>
    <property type="match status" value="1"/>
</dbReference>
<proteinExistence type="predicted"/>
<feature type="transmembrane region" description="Helical" evidence="1">
    <location>
        <begin position="70"/>
        <end position="88"/>
    </location>
</feature>